<dbReference type="GO" id="GO:0042806">
    <property type="term" value="F:fucose binding"/>
    <property type="evidence" value="ECO:0007669"/>
    <property type="project" value="UniProtKB-ARBA"/>
</dbReference>
<keyword evidence="9" id="KW-0732">Signal</keyword>
<keyword evidence="7" id="KW-1015">Disulfide bond</keyword>
<keyword evidence="6" id="KW-0106">Calcium</keyword>
<sequence>MLVSSVFVYSLVSLNLALRGTATQSSTLTPWAAQNANDGVRHGPGTAESCSITSSESNPWWRLDLLHVYDISTVIITARSDGYLDQTNGAEIRIGNSLENNGNTNPICAVISTIPPGVSVSFSCNGMNGRYVNVLMPKVQYLSLCEVEVYRSENLAVKGTATQSTTYYNYVAENAIDGIRYAPGAAPFCSITSKQSNSWWRLDLLGYCEISTVIISNRGDAGTEQTNRAEIRIGNSLDNNGNNNPICAVIPDLPLRSTVSFSCNGMVGRYVNVVMLSDQYLTLCEVEVYGTGAIYKKQTFLRLKFSSSVDVAAESDKILHQLQSALASHISDFNLSWTQLPEEEEEQEEDRGKYTHFNTLTVSNKSP</sequence>
<comment type="caution">
    <text evidence="11">The sequence shown here is derived from an EMBL/GenBank/DDBJ whole genome shotgun (WGS) entry which is preliminary data.</text>
</comment>
<evidence type="ECO:0000313" key="12">
    <source>
        <dbReference type="Proteomes" id="UP001059041"/>
    </source>
</evidence>
<proteinExistence type="inferred from homology"/>
<comment type="function">
    <text evidence="1">Acts as a defensive agent. Recognizes blood group fucosylated oligosaccharides including A, B, H and Lewis B-type antigens. Does not recognize Lewis A antigen and has low affinity for monovalent haptens.</text>
</comment>
<gene>
    <name evidence="11" type="ORF">IRJ41_004039</name>
</gene>
<dbReference type="PANTHER" id="PTHR45713:SF11">
    <property type="entry name" value="FUCOLECTIN TACHYLECTIN-4 PENTRAXIN-1 DOMAIN-CONTAINING PROTEIN"/>
    <property type="match status" value="1"/>
</dbReference>
<dbReference type="PANTHER" id="PTHR45713">
    <property type="entry name" value="FTP DOMAIN-CONTAINING PROTEIN"/>
    <property type="match status" value="1"/>
</dbReference>
<dbReference type="InterPro" id="IPR006585">
    <property type="entry name" value="FTP1"/>
</dbReference>
<evidence type="ECO:0000256" key="7">
    <source>
        <dbReference type="ARBA" id="ARBA00023157"/>
    </source>
</evidence>
<comment type="subunit">
    <text evidence="3">Homotrimer.</text>
</comment>
<dbReference type="Gene3D" id="2.60.120.260">
    <property type="entry name" value="Galactose-binding domain-like"/>
    <property type="match status" value="2"/>
</dbReference>
<organism evidence="11 12">
    <name type="scientific">Triplophysa rosa</name>
    <name type="common">Cave loach</name>
    <dbReference type="NCBI Taxonomy" id="992332"/>
    <lineage>
        <taxon>Eukaryota</taxon>
        <taxon>Metazoa</taxon>
        <taxon>Chordata</taxon>
        <taxon>Craniata</taxon>
        <taxon>Vertebrata</taxon>
        <taxon>Euteleostomi</taxon>
        <taxon>Actinopterygii</taxon>
        <taxon>Neopterygii</taxon>
        <taxon>Teleostei</taxon>
        <taxon>Ostariophysi</taxon>
        <taxon>Cypriniformes</taxon>
        <taxon>Nemacheilidae</taxon>
        <taxon>Triplophysa</taxon>
    </lineage>
</organism>
<accession>A0A9W7X5G7</accession>
<dbReference type="SMART" id="SM00607">
    <property type="entry name" value="FTP"/>
    <property type="match status" value="2"/>
</dbReference>
<evidence type="ECO:0000256" key="6">
    <source>
        <dbReference type="ARBA" id="ARBA00022837"/>
    </source>
</evidence>
<evidence type="ECO:0000256" key="8">
    <source>
        <dbReference type="SAM" id="MobiDB-lite"/>
    </source>
</evidence>
<dbReference type="Proteomes" id="UP001059041">
    <property type="component" value="Linkage Group LG1"/>
</dbReference>
<feature type="domain" description="Fucolectin tachylectin-4 pentraxin-1" evidence="10">
    <location>
        <begin position="152"/>
        <end position="295"/>
    </location>
</feature>
<dbReference type="GO" id="GO:0001868">
    <property type="term" value="P:regulation of complement activation, lectin pathway"/>
    <property type="evidence" value="ECO:0007669"/>
    <property type="project" value="UniProtKB-ARBA"/>
</dbReference>
<dbReference type="InterPro" id="IPR008979">
    <property type="entry name" value="Galactose-bd-like_sf"/>
</dbReference>
<feature type="chain" id="PRO_5040951551" description="Fucolectin tachylectin-4 pentraxin-1 domain-containing protein" evidence="9">
    <location>
        <begin position="18"/>
        <end position="367"/>
    </location>
</feature>
<protein>
    <recommendedName>
        <fullName evidence="10">Fucolectin tachylectin-4 pentraxin-1 domain-containing protein</fullName>
    </recommendedName>
</protein>
<feature type="domain" description="Fucolectin tachylectin-4 pentraxin-1" evidence="10">
    <location>
        <begin position="13"/>
        <end position="151"/>
    </location>
</feature>
<evidence type="ECO:0000256" key="1">
    <source>
        <dbReference type="ARBA" id="ARBA00002219"/>
    </source>
</evidence>
<keyword evidence="5" id="KW-0430">Lectin</keyword>
<dbReference type="AlphaFoldDB" id="A0A9W7X5G7"/>
<evidence type="ECO:0000256" key="4">
    <source>
        <dbReference type="ARBA" id="ARBA00022723"/>
    </source>
</evidence>
<feature type="compositionally biased region" description="Polar residues" evidence="8">
    <location>
        <begin position="356"/>
        <end position="367"/>
    </location>
</feature>
<evidence type="ECO:0000259" key="10">
    <source>
        <dbReference type="SMART" id="SM00607"/>
    </source>
</evidence>
<keyword evidence="4" id="KW-0479">Metal-binding</keyword>
<dbReference type="Pfam" id="PF22633">
    <property type="entry name" value="F5_F8_type_C_2"/>
    <property type="match status" value="2"/>
</dbReference>
<evidence type="ECO:0000256" key="3">
    <source>
        <dbReference type="ARBA" id="ARBA00011233"/>
    </source>
</evidence>
<reference evidence="11" key="1">
    <citation type="submission" date="2021-02" db="EMBL/GenBank/DDBJ databases">
        <title>Comparative genomics reveals that relaxation of natural selection precedes convergent phenotypic evolution of cavefish.</title>
        <authorList>
            <person name="Peng Z."/>
        </authorList>
    </citation>
    <scope>NUCLEOTIDE SEQUENCE</scope>
    <source>
        <tissue evidence="11">Muscle</tissue>
    </source>
</reference>
<dbReference type="InterPro" id="IPR051941">
    <property type="entry name" value="BG_Antigen-Binding_Lectin"/>
</dbReference>
<evidence type="ECO:0000313" key="11">
    <source>
        <dbReference type="EMBL" id="KAI7813901.1"/>
    </source>
</evidence>
<name>A0A9W7X5G7_TRIRA</name>
<evidence type="ECO:0000256" key="9">
    <source>
        <dbReference type="SAM" id="SignalP"/>
    </source>
</evidence>
<dbReference type="GO" id="GO:0046872">
    <property type="term" value="F:metal ion binding"/>
    <property type="evidence" value="ECO:0007669"/>
    <property type="project" value="UniProtKB-KW"/>
</dbReference>
<dbReference type="GO" id="GO:0010185">
    <property type="term" value="P:regulation of cellular defense response"/>
    <property type="evidence" value="ECO:0007669"/>
    <property type="project" value="UniProtKB-ARBA"/>
</dbReference>
<comment type="similarity">
    <text evidence="2">Belongs to the fucolectin family.</text>
</comment>
<dbReference type="EMBL" id="JAFHDT010000001">
    <property type="protein sequence ID" value="KAI7813901.1"/>
    <property type="molecule type" value="Genomic_DNA"/>
</dbReference>
<feature type="region of interest" description="Disordered" evidence="8">
    <location>
        <begin position="342"/>
        <end position="367"/>
    </location>
</feature>
<keyword evidence="12" id="KW-1185">Reference proteome</keyword>
<evidence type="ECO:0000256" key="5">
    <source>
        <dbReference type="ARBA" id="ARBA00022734"/>
    </source>
</evidence>
<dbReference type="SUPFAM" id="SSF49785">
    <property type="entry name" value="Galactose-binding domain-like"/>
    <property type="match status" value="2"/>
</dbReference>
<evidence type="ECO:0000256" key="2">
    <source>
        <dbReference type="ARBA" id="ARBA00010147"/>
    </source>
</evidence>
<feature type="signal peptide" evidence="9">
    <location>
        <begin position="1"/>
        <end position="17"/>
    </location>
</feature>